<organism evidence="1 2">
    <name type="scientific">Streptomyces naganishii JCM 4654</name>
    <dbReference type="NCBI Taxonomy" id="1306179"/>
    <lineage>
        <taxon>Bacteria</taxon>
        <taxon>Bacillati</taxon>
        <taxon>Actinomycetota</taxon>
        <taxon>Actinomycetes</taxon>
        <taxon>Kitasatosporales</taxon>
        <taxon>Streptomycetaceae</taxon>
        <taxon>Streptomyces</taxon>
    </lineage>
</organism>
<reference evidence="1" key="2">
    <citation type="submission" date="2020-09" db="EMBL/GenBank/DDBJ databases">
        <authorList>
            <person name="Sun Q."/>
            <person name="Ohkuma M."/>
        </authorList>
    </citation>
    <scope>NUCLEOTIDE SEQUENCE</scope>
    <source>
        <strain evidence="1">JCM 4654</strain>
    </source>
</reference>
<name>A0A919CW99_9ACTN</name>
<proteinExistence type="predicted"/>
<reference evidence="1" key="1">
    <citation type="journal article" date="2014" name="Int. J. Syst. Evol. Microbiol.">
        <title>Complete genome sequence of Corynebacterium casei LMG S-19264T (=DSM 44701T), isolated from a smear-ripened cheese.</title>
        <authorList>
            <consortium name="US DOE Joint Genome Institute (JGI-PGF)"/>
            <person name="Walter F."/>
            <person name="Albersmeier A."/>
            <person name="Kalinowski J."/>
            <person name="Ruckert C."/>
        </authorList>
    </citation>
    <scope>NUCLEOTIDE SEQUENCE</scope>
    <source>
        <strain evidence="1">JCM 4654</strain>
    </source>
</reference>
<accession>A0A919CW99</accession>
<dbReference type="AlphaFoldDB" id="A0A919CW99"/>
<comment type="caution">
    <text evidence="1">The sequence shown here is derived from an EMBL/GenBank/DDBJ whole genome shotgun (WGS) entry which is preliminary data.</text>
</comment>
<evidence type="ECO:0000313" key="2">
    <source>
        <dbReference type="Proteomes" id="UP000608955"/>
    </source>
</evidence>
<sequence>MVISFGHDRPWGRVFQREFQRKAQEPWHPLAHRVLFAALGWADRQGHAAFDPGKLAVLLGKHGRPLSDQSTNNAISRAKKWDLVSPRSGAACLVLPPHLFQKGKGAPVPCRLHQGR</sequence>
<protein>
    <submittedName>
        <fullName evidence="1">Uncharacterized protein</fullName>
    </submittedName>
</protein>
<gene>
    <name evidence="1" type="ORF">GCM10010508_40810</name>
</gene>
<evidence type="ECO:0000313" key="1">
    <source>
        <dbReference type="EMBL" id="GHD91537.1"/>
    </source>
</evidence>
<keyword evidence="2" id="KW-1185">Reference proteome</keyword>
<dbReference type="Proteomes" id="UP000608955">
    <property type="component" value="Unassembled WGS sequence"/>
</dbReference>
<dbReference type="EMBL" id="BMVF01000010">
    <property type="protein sequence ID" value="GHD91537.1"/>
    <property type="molecule type" value="Genomic_DNA"/>
</dbReference>